<dbReference type="EMBL" id="JACCBW010000001">
    <property type="protein sequence ID" value="NYE35682.1"/>
    <property type="molecule type" value="Genomic_DNA"/>
</dbReference>
<evidence type="ECO:0000313" key="4">
    <source>
        <dbReference type="EMBL" id="NYE35682.1"/>
    </source>
</evidence>
<name>A0A7Y9KRS8_9ACTN</name>
<dbReference type="InterPro" id="IPR028974">
    <property type="entry name" value="TSP_type-3_rpt"/>
</dbReference>
<evidence type="ECO:0000313" key="5">
    <source>
        <dbReference type="Proteomes" id="UP000549911"/>
    </source>
</evidence>
<reference evidence="4 5" key="1">
    <citation type="submission" date="2020-07" db="EMBL/GenBank/DDBJ databases">
        <authorList>
            <person name="Partida-Martinez L."/>
            <person name="Huntemann M."/>
            <person name="Clum A."/>
            <person name="Wang J."/>
            <person name="Palaniappan K."/>
            <person name="Ritter S."/>
            <person name="Chen I.-M."/>
            <person name="Stamatis D."/>
            <person name="Reddy T."/>
            <person name="O'Malley R."/>
            <person name="Daum C."/>
            <person name="Shapiro N."/>
            <person name="Ivanova N."/>
            <person name="Kyrpides N."/>
            <person name="Woyke T."/>
        </authorList>
    </citation>
    <scope>NUCLEOTIDE SEQUENCE [LARGE SCALE GENOMIC DNA]</scope>
    <source>
        <strain evidence="4 5">AT2.17</strain>
    </source>
</reference>
<evidence type="ECO:0000256" key="3">
    <source>
        <dbReference type="SAM" id="MobiDB-lite"/>
    </source>
</evidence>
<keyword evidence="1" id="KW-0732">Signal</keyword>
<comment type="caution">
    <text evidence="4">The sequence shown here is derived from an EMBL/GenBank/DDBJ whole genome shotgun (WGS) entry which is preliminary data.</text>
</comment>
<dbReference type="PANTHER" id="PTHR10199">
    <property type="entry name" value="THROMBOSPONDIN"/>
    <property type="match status" value="1"/>
</dbReference>
<dbReference type="AlphaFoldDB" id="A0A7Y9KRS8"/>
<gene>
    <name evidence="4" type="ORF">F4692_000786</name>
</gene>
<evidence type="ECO:0008006" key="6">
    <source>
        <dbReference type="Google" id="ProtNLM"/>
    </source>
</evidence>
<dbReference type="PROSITE" id="PS51234">
    <property type="entry name" value="TSP3"/>
    <property type="match status" value="1"/>
</dbReference>
<reference evidence="4 5" key="2">
    <citation type="submission" date="2020-08" db="EMBL/GenBank/DDBJ databases">
        <title>The Agave Microbiome: Exploring the role of microbial communities in plant adaptations to desert environments.</title>
        <authorList>
            <person name="Partida-Martinez L.P."/>
        </authorList>
    </citation>
    <scope>NUCLEOTIDE SEQUENCE [LARGE SCALE GENOMIC DNA]</scope>
    <source>
        <strain evidence="4 5">AT2.17</strain>
    </source>
</reference>
<sequence length="382" mass="40425">MGESRGTRTHAAALVVLLVTGVLGVLTGPSAPASAVPTAPPCQQTFGGAVGGAVFGGREFTIRAGIPPDGPVRVSRVELTVAMDVDEGEVRMEWGSSGQRQPLGSSRLFGGGSSVDITFDNLSGASTWPDNARTGRFSPQSIPSSIFRFGPVRDISVWIESYGQSTGYLRHLSATVTYEGCDPDRDGLPNELDNCPTVINRDQADLDGDGWGDACDPDLDNDGVANAGDNCPSYANTDQLDWDADGRGNACDDTPGTAPAPPVSPQPPQPQQPPPSAQPPTPGCTASCVYPRTVGLRLKEKKRRLTGAVTSTSNQCTSQVPVTLWQQRAKADLRLVVTTTRRNGTFRTSAPRRAGRYYVTVGSAAEPLCGADRSRTVRVKRR</sequence>
<feature type="region of interest" description="Disordered" evidence="3">
    <location>
        <begin position="230"/>
        <end position="285"/>
    </location>
</feature>
<accession>A0A7Y9KRS8</accession>
<dbReference type="RefSeq" id="WP_179618301.1">
    <property type="nucleotide sequence ID" value="NZ_JACCBW010000001.1"/>
</dbReference>
<evidence type="ECO:0000256" key="1">
    <source>
        <dbReference type="ARBA" id="ARBA00022729"/>
    </source>
</evidence>
<dbReference type="PANTHER" id="PTHR10199:SF100">
    <property type="entry name" value="THROMBOSPONDIN, ISOFORM A"/>
    <property type="match status" value="1"/>
</dbReference>
<dbReference type="Proteomes" id="UP000549911">
    <property type="component" value="Unassembled WGS sequence"/>
</dbReference>
<dbReference type="Pfam" id="PF02412">
    <property type="entry name" value="TSP_3"/>
    <property type="match status" value="2"/>
</dbReference>
<dbReference type="GO" id="GO:0005509">
    <property type="term" value="F:calcium ion binding"/>
    <property type="evidence" value="ECO:0007669"/>
    <property type="project" value="InterPro"/>
</dbReference>
<dbReference type="GO" id="GO:0007155">
    <property type="term" value="P:cell adhesion"/>
    <property type="evidence" value="ECO:0007669"/>
    <property type="project" value="InterPro"/>
</dbReference>
<feature type="compositionally biased region" description="Pro residues" evidence="3">
    <location>
        <begin position="258"/>
        <end position="282"/>
    </location>
</feature>
<dbReference type="SUPFAM" id="SSF103647">
    <property type="entry name" value="TSP type-3 repeat"/>
    <property type="match status" value="1"/>
</dbReference>
<protein>
    <recommendedName>
        <fullName evidence="6">Thrombospondin type 3 repeat-containing protein</fullName>
    </recommendedName>
</protein>
<keyword evidence="5" id="KW-1185">Reference proteome</keyword>
<evidence type="ECO:0000256" key="2">
    <source>
        <dbReference type="ARBA" id="ARBA00022837"/>
    </source>
</evidence>
<keyword evidence="2" id="KW-0106">Calcium</keyword>
<dbReference type="Gene3D" id="4.10.1080.10">
    <property type="entry name" value="TSP type-3 repeat"/>
    <property type="match status" value="1"/>
</dbReference>
<dbReference type="InterPro" id="IPR003367">
    <property type="entry name" value="Thrombospondin_3-like_rpt"/>
</dbReference>
<dbReference type="InterPro" id="IPR017897">
    <property type="entry name" value="Thrombospondin_3_rpt"/>
</dbReference>
<organism evidence="4 5">
    <name type="scientific">Nocardioides cavernae</name>
    <dbReference type="NCBI Taxonomy" id="1921566"/>
    <lineage>
        <taxon>Bacteria</taxon>
        <taxon>Bacillati</taxon>
        <taxon>Actinomycetota</taxon>
        <taxon>Actinomycetes</taxon>
        <taxon>Propionibacteriales</taxon>
        <taxon>Nocardioidaceae</taxon>
        <taxon>Nocardioides</taxon>
    </lineage>
</organism>
<proteinExistence type="predicted"/>